<organism evidence="11 12">
    <name type="scientific">Dekkera bruxellensis</name>
    <name type="common">Brettanomyces custersii</name>
    <dbReference type="NCBI Taxonomy" id="5007"/>
    <lineage>
        <taxon>Eukaryota</taxon>
        <taxon>Fungi</taxon>
        <taxon>Dikarya</taxon>
        <taxon>Ascomycota</taxon>
        <taxon>Saccharomycotina</taxon>
        <taxon>Pichiomycetes</taxon>
        <taxon>Pichiales</taxon>
        <taxon>Pichiaceae</taxon>
        <taxon>Brettanomyces</taxon>
    </lineage>
</organism>
<dbReference type="Pfam" id="PF05190">
    <property type="entry name" value="MutS_IV"/>
    <property type="match status" value="1"/>
</dbReference>
<feature type="region of interest" description="Disordered" evidence="10">
    <location>
        <begin position="882"/>
        <end position="901"/>
    </location>
</feature>
<dbReference type="Pfam" id="PF05188">
    <property type="entry name" value="MutS_II"/>
    <property type="match status" value="1"/>
</dbReference>
<dbReference type="InterPro" id="IPR007860">
    <property type="entry name" value="DNA_mmatch_repair_MutS_con_dom"/>
</dbReference>
<dbReference type="SUPFAM" id="SSF48334">
    <property type="entry name" value="DNA repair protein MutS, domain III"/>
    <property type="match status" value="1"/>
</dbReference>
<dbReference type="InterPro" id="IPR007696">
    <property type="entry name" value="DNA_mismatch_repair_MutS_core"/>
</dbReference>
<proteinExistence type="inferred from homology"/>
<keyword evidence="3 9" id="KW-0547">Nucleotide-binding</keyword>
<gene>
    <name evidence="11" type="primary">MSH2</name>
    <name evidence="11" type="ORF">DEBR0S4_09802G</name>
</gene>
<dbReference type="SUPFAM" id="SSF52540">
    <property type="entry name" value="P-loop containing nucleoside triphosphate hydrolases"/>
    <property type="match status" value="1"/>
</dbReference>
<dbReference type="InterPro" id="IPR045076">
    <property type="entry name" value="MutS"/>
</dbReference>
<evidence type="ECO:0000256" key="2">
    <source>
        <dbReference type="ARBA" id="ARBA00006271"/>
    </source>
</evidence>
<dbReference type="Gene3D" id="3.40.50.300">
    <property type="entry name" value="P-loop containing nucleotide triphosphate hydrolases"/>
    <property type="match status" value="1"/>
</dbReference>
<keyword evidence="8" id="KW-0539">Nucleus</keyword>
<dbReference type="Gene3D" id="3.30.420.110">
    <property type="entry name" value="MutS, connector domain"/>
    <property type="match status" value="1"/>
</dbReference>
<keyword evidence="5" id="KW-0067">ATP-binding</keyword>
<dbReference type="Gene3D" id="1.10.1420.10">
    <property type="match status" value="2"/>
</dbReference>
<protein>
    <submittedName>
        <fullName evidence="11">DEBR0S4_09802g1_1</fullName>
    </submittedName>
</protein>
<dbReference type="PANTHER" id="PTHR11361">
    <property type="entry name" value="DNA MISMATCH REPAIR PROTEIN MUTS FAMILY MEMBER"/>
    <property type="match status" value="1"/>
</dbReference>
<dbReference type="InterPro" id="IPR016151">
    <property type="entry name" value="DNA_mismatch_repair_MutS_N"/>
</dbReference>
<dbReference type="FunFam" id="1.10.1420.10:FF:000015">
    <property type="entry name" value="DNA mismatch repair protein Msh2"/>
    <property type="match status" value="1"/>
</dbReference>
<accession>A0A7D9D203</accession>
<dbReference type="PROSITE" id="PS00486">
    <property type="entry name" value="DNA_MISMATCH_REPAIR_2"/>
    <property type="match status" value="1"/>
</dbReference>
<evidence type="ECO:0000256" key="9">
    <source>
        <dbReference type="RuleBase" id="RU003756"/>
    </source>
</evidence>
<dbReference type="GO" id="GO:0005524">
    <property type="term" value="F:ATP binding"/>
    <property type="evidence" value="ECO:0007669"/>
    <property type="project" value="UniProtKB-KW"/>
</dbReference>
<dbReference type="InterPro" id="IPR007695">
    <property type="entry name" value="DNA_mismatch_repair_MutS-lik_N"/>
</dbReference>
<dbReference type="InterPro" id="IPR027417">
    <property type="entry name" value="P-loop_NTPase"/>
</dbReference>
<evidence type="ECO:0000313" key="11">
    <source>
        <dbReference type="EMBL" id="VUG19072.1"/>
    </source>
</evidence>
<dbReference type="EMBL" id="CABFWN010000004">
    <property type="protein sequence ID" value="VUG19072.1"/>
    <property type="molecule type" value="Genomic_DNA"/>
</dbReference>
<dbReference type="GO" id="GO:0140664">
    <property type="term" value="F:ATP-dependent DNA damage sensor activity"/>
    <property type="evidence" value="ECO:0007669"/>
    <property type="project" value="InterPro"/>
</dbReference>
<evidence type="ECO:0000256" key="8">
    <source>
        <dbReference type="ARBA" id="ARBA00023242"/>
    </source>
</evidence>
<keyword evidence="6 9" id="KW-0238">DNA-binding</keyword>
<dbReference type="PANTHER" id="PTHR11361:SF35">
    <property type="entry name" value="DNA MISMATCH REPAIR PROTEIN MSH2"/>
    <property type="match status" value="1"/>
</dbReference>
<comment type="similarity">
    <text evidence="2 9">Belongs to the DNA mismatch repair MutS family.</text>
</comment>
<dbReference type="GO" id="GO:0006298">
    <property type="term" value="P:mismatch repair"/>
    <property type="evidence" value="ECO:0007669"/>
    <property type="project" value="InterPro"/>
</dbReference>
<reference evidence="11 12" key="1">
    <citation type="submission" date="2019-07" db="EMBL/GenBank/DDBJ databases">
        <authorList>
            <person name="Friedrich A."/>
            <person name="Schacherer J."/>
        </authorList>
    </citation>
    <scope>NUCLEOTIDE SEQUENCE [LARGE SCALE GENOMIC DNA]</scope>
</reference>
<keyword evidence="12" id="KW-1185">Reference proteome</keyword>
<comment type="function">
    <text evidence="9">Component of the post-replicative DNA mismatch repair system (MMR).</text>
</comment>
<dbReference type="InterPro" id="IPR000432">
    <property type="entry name" value="DNA_mismatch_repair_MutS_C"/>
</dbReference>
<dbReference type="AlphaFoldDB" id="A0A7D9D203"/>
<dbReference type="Pfam" id="PF00488">
    <property type="entry name" value="MutS_V"/>
    <property type="match status" value="1"/>
</dbReference>
<dbReference type="GO" id="GO:0032301">
    <property type="term" value="C:MutSalpha complex"/>
    <property type="evidence" value="ECO:0007669"/>
    <property type="project" value="TreeGrafter"/>
</dbReference>
<evidence type="ECO:0000256" key="7">
    <source>
        <dbReference type="ARBA" id="ARBA00023204"/>
    </source>
</evidence>
<dbReference type="SMART" id="SM00533">
    <property type="entry name" value="MUTSd"/>
    <property type="match status" value="1"/>
</dbReference>
<evidence type="ECO:0000256" key="10">
    <source>
        <dbReference type="SAM" id="MobiDB-lite"/>
    </source>
</evidence>
<evidence type="ECO:0000256" key="6">
    <source>
        <dbReference type="ARBA" id="ARBA00023125"/>
    </source>
</evidence>
<dbReference type="PIRSF" id="PIRSF005813">
    <property type="entry name" value="MSH2"/>
    <property type="match status" value="1"/>
</dbReference>
<dbReference type="GO" id="GO:0006312">
    <property type="term" value="P:mitotic recombination"/>
    <property type="evidence" value="ECO:0007669"/>
    <property type="project" value="TreeGrafter"/>
</dbReference>
<feature type="compositionally biased region" description="Basic and acidic residues" evidence="10">
    <location>
        <begin position="890"/>
        <end position="901"/>
    </location>
</feature>
<dbReference type="Gene3D" id="3.40.1170.10">
    <property type="entry name" value="DNA repair protein MutS, domain I"/>
    <property type="match status" value="1"/>
</dbReference>
<dbReference type="SUPFAM" id="SSF53150">
    <property type="entry name" value="DNA repair protein MutS, domain II"/>
    <property type="match status" value="1"/>
</dbReference>
<evidence type="ECO:0000256" key="4">
    <source>
        <dbReference type="ARBA" id="ARBA00022763"/>
    </source>
</evidence>
<keyword evidence="7 9" id="KW-0234">DNA repair</keyword>
<dbReference type="Pfam" id="PF01624">
    <property type="entry name" value="MutS_I"/>
    <property type="match status" value="1"/>
</dbReference>
<dbReference type="GO" id="GO:0030983">
    <property type="term" value="F:mismatched DNA binding"/>
    <property type="evidence" value="ECO:0007669"/>
    <property type="project" value="InterPro"/>
</dbReference>
<dbReference type="InterPro" id="IPR007861">
    <property type="entry name" value="DNA_mismatch_repair_MutS_clamp"/>
</dbReference>
<dbReference type="FunFam" id="3.30.420.110:FF:000002">
    <property type="entry name" value="DNA mismatch repair protein"/>
    <property type="match status" value="1"/>
</dbReference>
<evidence type="ECO:0000313" key="12">
    <source>
        <dbReference type="Proteomes" id="UP000478008"/>
    </source>
</evidence>
<dbReference type="InterPro" id="IPR011184">
    <property type="entry name" value="DNA_mismatch_repair_Msh2"/>
</dbReference>
<dbReference type="SMART" id="SM00534">
    <property type="entry name" value="MUTSac"/>
    <property type="match status" value="1"/>
</dbReference>
<sequence>MSSVRPELKFSDDRDQRSFYYKYLRLADKPQRTIRVVDKGEYYSVFDQDAEFVADLIYKTQSVIKNSHVKISGIDKQTVQYLTLSPAVFANLVKIVVIDMGYKLEIYDRTWSNCKMASPGNLTEIDDLINTSELSSVSIIAALKLVNSSSEGRKIGLGYYDPNHKYIGLSEFMDNGLYSNLESILIQLGVKECLLPENADSKDPEFEKVKHVIDRCDVVITEFKSSEFNVKNVEQDLVTLTGNELVLSTNEMSSLQLAQSCANALVSYLSLLSDDSNRGALSIGKYNLEQFMKLDYAAVRALNLFPPPNFNNSMNKTSSLFGLLNNCKTAGGTRLLSQWIKQPLVDVNEINKRHMLVKFFFDDMNLRTSLQNDFLSGVPDMAKLLKKISSKRNRMARLDDVICLYQMCLKLPVAIKLLTEGLTGIMNDDEKENALTKQLVSSLWIEPITECGKVLKTYEAMIEQTIDLSSLENATSASAFSNSMLAINPEYDESLMNLSKKLDKVQKSMHNIHADVGDELGMELNRKLKLEDHHLHGWCFRLTRNDASCIRGNHKYRELSTVKAGVYFTTKELSHLSRVYKSLQENYEKCQREIVDEVVSTAATYVPVFTKLEISVSKLDVIVSFSHAAAFAPIEYVRPSRMYSLNSERRVCNLKEARHPCLEQQENMMFIANDIHMEKNKEEFLIITGPNMGGKSTYIRTVGVIALMNQIGCFIPVSEGSEICIVDSILARVGASDSQLKGVSTFMSEMLEMSSIIKTATANSLIIVDELGRGTSTYDGFGLAWSISEYISTKIKAFTLFATHFHELTTLAEKIPTISNLHVMAHVEDVDNVARKGSTDNITLLYKVEPGISDQSFGIHVAEIVRFPSKIISMAKRKASELDDNEDENADSKRPHFSDDELLGGRETLKAVLKAWKSSVESKGGLEKLSSDEVTGELRSIVSTKYKSEFEADKVLQYILAL</sequence>
<name>A0A7D9D203_DEKBR</name>
<dbReference type="InterPro" id="IPR036678">
    <property type="entry name" value="MutS_con_dom_sf"/>
</dbReference>
<dbReference type="Proteomes" id="UP000478008">
    <property type="component" value="Unassembled WGS sequence"/>
</dbReference>
<dbReference type="InterPro" id="IPR036187">
    <property type="entry name" value="DNA_mismatch_repair_MutS_sf"/>
</dbReference>
<evidence type="ECO:0000256" key="1">
    <source>
        <dbReference type="ARBA" id="ARBA00004123"/>
    </source>
</evidence>
<evidence type="ECO:0000256" key="3">
    <source>
        <dbReference type="ARBA" id="ARBA00022741"/>
    </source>
</evidence>
<evidence type="ECO:0000256" key="5">
    <source>
        <dbReference type="ARBA" id="ARBA00022840"/>
    </source>
</evidence>
<dbReference type="Pfam" id="PF05192">
    <property type="entry name" value="MutS_III"/>
    <property type="match status" value="1"/>
</dbReference>
<comment type="subcellular location">
    <subcellularLocation>
        <location evidence="1">Nucleus</location>
    </subcellularLocation>
</comment>
<keyword evidence="4 9" id="KW-0227">DNA damage</keyword>